<accession>A0A9P6U7G7</accession>
<sequence length="249" mass="28468">MGLFSDKEQKEILANKDPRLKNDPALAAYLYTFYHTTSHTLRRRMQKNDSEDIGDGEEHSRARMLSTRRWIYRTVLSMTELMDGKAENRYGQVQSERWFELHVWKMIDDCILSQLDIKLERDEPARSASAYRKNGNATRVVGGRGKMRKKNQWPHDNIEVGGIELGSQEEDSTGVKVLNDSLKLEKLLKDQFDFADAHIPGTKDKLEMLSLQLLDSLEAASILINLPDLSRTPPLEPKNPPTATTSQLK</sequence>
<gene>
    <name evidence="2" type="ORF">BG011_007838</name>
</gene>
<evidence type="ECO:0000313" key="3">
    <source>
        <dbReference type="Proteomes" id="UP000726737"/>
    </source>
</evidence>
<dbReference type="Proteomes" id="UP000726737">
    <property type="component" value="Unassembled WGS sequence"/>
</dbReference>
<dbReference type="OrthoDB" id="2440340at2759"/>
<organism evidence="2 3">
    <name type="scientific">Mortierella polycephala</name>
    <dbReference type="NCBI Taxonomy" id="41804"/>
    <lineage>
        <taxon>Eukaryota</taxon>
        <taxon>Fungi</taxon>
        <taxon>Fungi incertae sedis</taxon>
        <taxon>Mucoromycota</taxon>
        <taxon>Mortierellomycotina</taxon>
        <taxon>Mortierellomycetes</taxon>
        <taxon>Mortierellales</taxon>
        <taxon>Mortierellaceae</taxon>
        <taxon>Mortierella</taxon>
    </lineage>
</organism>
<protein>
    <submittedName>
        <fullName evidence="2">Uncharacterized protein</fullName>
    </submittedName>
</protein>
<evidence type="ECO:0000256" key="1">
    <source>
        <dbReference type="SAM" id="MobiDB-lite"/>
    </source>
</evidence>
<reference evidence="2" key="1">
    <citation type="journal article" date="2020" name="Fungal Divers.">
        <title>Resolving the Mortierellaceae phylogeny through synthesis of multi-gene phylogenetics and phylogenomics.</title>
        <authorList>
            <person name="Vandepol N."/>
            <person name="Liber J."/>
            <person name="Desiro A."/>
            <person name="Na H."/>
            <person name="Kennedy M."/>
            <person name="Barry K."/>
            <person name="Grigoriev I.V."/>
            <person name="Miller A.N."/>
            <person name="O'Donnell K."/>
            <person name="Stajich J.E."/>
            <person name="Bonito G."/>
        </authorList>
    </citation>
    <scope>NUCLEOTIDE SEQUENCE</scope>
    <source>
        <strain evidence="2">KOD948</strain>
    </source>
</reference>
<name>A0A9P6U7G7_9FUNG</name>
<comment type="caution">
    <text evidence="2">The sequence shown here is derived from an EMBL/GenBank/DDBJ whole genome shotgun (WGS) entry which is preliminary data.</text>
</comment>
<dbReference type="EMBL" id="JAAAJA010000062">
    <property type="protein sequence ID" value="KAG0263884.1"/>
    <property type="molecule type" value="Genomic_DNA"/>
</dbReference>
<proteinExistence type="predicted"/>
<feature type="region of interest" description="Disordered" evidence="1">
    <location>
        <begin position="228"/>
        <end position="249"/>
    </location>
</feature>
<dbReference type="AlphaFoldDB" id="A0A9P6U7G7"/>
<evidence type="ECO:0000313" key="2">
    <source>
        <dbReference type="EMBL" id="KAG0263884.1"/>
    </source>
</evidence>
<keyword evidence="3" id="KW-1185">Reference proteome</keyword>